<evidence type="ECO:0000259" key="2">
    <source>
        <dbReference type="Pfam" id="PF19780"/>
    </source>
</evidence>
<dbReference type="Pfam" id="PF19780">
    <property type="entry name" value="DUF6265"/>
    <property type="match status" value="1"/>
</dbReference>
<keyword evidence="1" id="KW-0732">Signal</keyword>
<proteinExistence type="predicted"/>
<feature type="chain" id="PRO_5017262417" description="DUF6265 domain-containing protein" evidence="1">
    <location>
        <begin position="18"/>
        <end position="163"/>
    </location>
</feature>
<keyword evidence="6" id="KW-1185">Reference proteome</keyword>
<name>A0A3A1NPT5_9FLAO</name>
<dbReference type="Proteomes" id="UP000321621">
    <property type="component" value="Unassembled WGS sequence"/>
</dbReference>
<organism evidence="3 5">
    <name type="scientific">Flagellimonas pelagia</name>
    <dbReference type="NCBI Taxonomy" id="2306998"/>
    <lineage>
        <taxon>Bacteria</taxon>
        <taxon>Pseudomonadati</taxon>
        <taxon>Bacteroidota</taxon>
        <taxon>Flavobacteriia</taxon>
        <taxon>Flavobacteriales</taxon>
        <taxon>Flavobacteriaceae</taxon>
        <taxon>Flagellimonas</taxon>
    </lineage>
</organism>
<dbReference type="EMBL" id="QXFI01000011">
    <property type="protein sequence ID" value="RIV46472.1"/>
    <property type="molecule type" value="Genomic_DNA"/>
</dbReference>
<accession>A0A3A1NPT5</accession>
<dbReference type="InterPro" id="IPR046232">
    <property type="entry name" value="DUF6265"/>
</dbReference>
<sequence length="163" mass="18554">MRRLLFLLLMGTGIVSAQKTMQLSEGQESPSASLKEVAWIEGSWSGEAFGGTAEEIWSAPLGDSMMFVFRLVNDNKVSFYEVGHIQQLENSLILQLKHFDGNLKGWEDKIETIDFKLVKLEKNKVYFEGLTMELVDKNHMNVYVLIEENGEAEEILFAYSKKP</sequence>
<dbReference type="Proteomes" id="UP000266691">
    <property type="component" value="Unassembled WGS sequence"/>
</dbReference>
<gene>
    <name evidence="3" type="ORF">D2V05_03750</name>
    <name evidence="4" type="ORF">FQ017_03730</name>
</gene>
<comment type="caution">
    <text evidence="3">The sequence shown here is derived from an EMBL/GenBank/DDBJ whole genome shotgun (WGS) entry which is preliminary data.</text>
</comment>
<reference evidence="3 5" key="1">
    <citation type="submission" date="2018-08" db="EMBL/GenBank/DDBJ databases">
        <title>Proposal of Muricauda 72 sp.nov. and Muricauda NH166 sp.nov., isolated from seawater.</title>
        <authorList>
            <person name="Cheng H."/>
            <person name="Wu Y.-H."/>
            <person name="Guo L.-L."/>
            <person name="Xu X.-W."/>
        </authorList>
    </citation>
    <scope>NUCLEOTIDE SEQUENCE [LARGE SCALE GENOMIC DNA]</scope>
    <source>
        <strain evidence="3 5">72</strain>
    </source>
</reference>
<reference evidence="4 6" key="2">
    <citation type="submission" date="2019-07" db="EMBL/GenBank/DDBJ databases">
        <title>Draft genome of two Muricauda strains isolated from deep sea.</title>
        <authorList>
            <person name="Sun C."/>
        </authorList>
    </citation>
    <scope>NUCLEOTIDE SEQUENCE [LARGE SCALE GENOMIC DNA]</scope>
    <source>
        <strain evidence="4 6">72</strain>
    </source>
</reference>
<evidence type="ECO:0000313" key="4">
    <source>
        <dbReference type="EMBL" id="TXJ99133.1"/>
    </source>
</evidence>
<dbReference type="EMBL" id="VNWK01000011">
    <property type="protein sequence ID" value="TXJ99133.1"/>
    <property type="molecule type" value="Genomic_DNA"/>
</dbReference>
<evidence type="ECO:0000313" key="3">
    <source>
        <dbReference type="EMBL" id="RIV46472.1"/>
    </source>
</evidence>
<evidence type="ECO:0000256" key="1">
    <source>
        <dbReference type="SAM" id="SignalP"/>
    </source>
</evidence>
<feature type="domain" description="DUF6265" evidence="2">
    <location>
        <begin position="38"/>
        <end position="144"/>
    </location>
</feature>
<evidence type="ECO:0000313" key="6">
    <source>
        <dbReference type="Proteomes" id="UP000321621"/>
    </source>
</evidence>
<feature type="signal peptide" evidence="1">
    <location>
        <begin position="1"/>
        <end position="17"/>
    </location>
</feature>
<dbReference type="OrthoDB" id="7567258at2"/>
<evidence type="ECO:0000313" key="5">
    <source>
        <dbReference type="Proteomes" id="UP000266691"/>
    </source>
</evidence>
<dbReference type="AlphaFoldDB" id="A0A3A1NPT5"/>
<dbReference type="RefSeq" id="WP_119646210.1">
    <property type="nucleotide sequence ID" value="NZ_QXFI01000011.1"/>
</dbReference>
<protein>
    <recommendedName>
        <fullName evidence="2">DUF6265 domain-containing protein</fullName>
    </recommendedName>
</protein>